<dbReference type="GO" id="GO:0019786">
    <property type="term" value="F:protein-phosphatidylethanolamide deconjugating activity"/>
    <property type="evidence" value="ECO:0007669"/>
    <property type="project" value="InterPro"/>
</dbReference>
<reference evidence="14" key="1">
    <citation type="submission" date="2021-01" db="EMBL/GenBank/DDBJ databases">
        <authorList>
            <person name="Corre E."/>
            <person name="Pelletier E."/>
            <person name="Niang G."/>
            <person name="Scheremetjew M."/>
            <person name="Finn R."/>
            <person name="Kale V."/>
            <person name="Holt S."/>
            <person name="Cochrane G."/>
            <person name="Meng A."/>
            <person name="Brown T."/>
            <person name="Cohen L."/>
        </authorList>
    </citation>
    <scope>NUCLEOTIDE SEQUENCE</scope>
    <source>
        <strain evidence="14">GSBS06</strain>
    </source>
</reference>
<feature type="region of interest" description="Disordered" evidence="12">
    <location>
        <begin position="431"/>
        <end position="460"/>
    </location>
</feature>
<evidence type="ECO:0000256" key="12">
    <source>
        <dbReference type="SAM" id="MobiDB-lite"/>
    </source>
</evidence>
<proteinExistence type="inferred from homology"/>
<dbReference type="EC" id="3.4.22.-" evidence="11"/>
<dbReference type="Pfam" id="PF03416">
    <property type="entry name" value="Peptidase_C54"/>
    <property type="match status" value="1"/>
</dbReference>
<dbReference type="GO" id="GO:0000045">
    <property type="term" value="P:autophagosome assembly"/>
    <property type="evidence" value="ECO:0007669"/>
    <property type="project" value="TreeGrafter"/>
</dbReference>
<dbReference type="PANTHER" id="PTHR22624">
    <property type="entry name" value="CYSTEINE PROTEASE ATG4"/>
    <property type="match status" value="1"/>
</dbReference>
<keyword evidence="4 11" id="KW-0963">Cytoplasm</keyword>
<protein>
    <recommendedName>
        <fullName evidence="11">Cysteine protease</fullName>
        <ecNumber evidence="11">3.4.22.-</ecNumber>
    </recommendedName>
</protein>
<accession>A0A7S3PFP9</accession>
<dbReference type="InterPro" id="IPR038765">
    <property type="entry name" value="Papain-like_cys_pep_sf"/>
</dbReference>
<keyword evidence="9 11" id="KW-0072">Autophagy</keyword>
<dbReference type="GO" id="GO:0015031">
    <property type="term" value="P:protein transport"/>
    <property type="evidence" value="ECO:0007669"/>
    <property type="project" value="UniProtKB-KW"/>
</dbReference>
<dbReference type="GO" id="GO:0034727">
    <property type="term" value="P:piecemeal microautophagy of the nucleus"/>
    <property type="evidence" value="ECO:0007669"/>
    <property type="project" value="TreeGrafter"/>
</dbReference>
<dbReference type="GO" id="GO:0016485">
    <property type="term" value="P:protein processing"/>
    <property type="evidence" value="ECO:0007669"/>
    <property type="project" value="TreeGrafter"/>
</dbReference>
<dbReference type="GO" id="GO:0005737">
    <property type="term" value="C:cytoplasm"/>
    <property type="evidence" value="ECO:0007669"/>
    <property type="project" value="UniProtKB-SubCell"/>
</dbReference>
<dbReference type="GO" id="GO:0004197">
    <property type="term" value="F:cysteine-type endopeptidase activity"/>
    <property type="evidence" value="ECO:0007669"/>
    <property type="project" value="TreeGrafter"/>
</dbReference>
<evidence type="ECO:0000256" key="9">
    <source>
        <dbReference type="ARBA" id="ARBA00023006"/>
    </source>
</evidence>
<dbReference type="GO" id="GO:0000423">
    <property type="term" value="P:mitophagy"/>
    <property type="evidence" value="ECO:0007669"/>
    <property type="project" value="TreeGrafter"/>
</dbReference>
<comment type="similarity">
    <text evidence="2 11">Belongs to the peptidase C54 family.</text>
</comment>
<keyword evidence="3" id="KW-0813">Transport</keyword>
<dbReference type="GO" id="GO:0035973">
    <property type="term" value="P:aggrephagy"/>
    <property type="evidence" value="ECO:0007669"/>
    <property type="project" value="TreeGrafter"/>
</dbReference>
<keyword evidence="5 11" id="KW-0645">Protease</keyword>
<feature type="domain" description="Peptidase C54 catalytic" evidence="13">
    <location>
        <begin position="92"/>
        <end position="414"/>
    </location>
</feature>
<gene>
    <name evidence="14" type="ORF">ASTO00021_LOCUS3890</name>
</gene>
<organism evidence="14">
    <name type="scientific">Aplanochytrium stocchinoi</name>
    <dbReference type="NCBI Taxonomy" id="215587"/>
    <lineage>
        <taxon>Eukaryota</taxon>
        <taxon>Sar</taxon>
        <taxon>Stramenopiles</taxon>
        <taxon>Bigyra</taxon>
        <taxon>Labyrinthulomycetes</taxon>
        <taxon>Thraustochytrida</taxon>
        <taxon>Thraustochytriidae</taxon>
        <taxon>Aplanochytrium</taxon>
    </lineage>
</organism>
<evidence type="ECO:0000256" key="4">
    <source>
        <dbReference type="ARBA" id="ARBA00022490"/>
    </source>
</evidence>
<sequence length="460" mass="51971">MSQGASGTGRRKGIGIGLKLSSSRSSISWLYDSFYTARNTMEGLANALSSLSHTASTTRINAGKGGCPVYLFEEKYNVCSRSDNKASEETVRFLRHFKSVVWLTYRKNFFPIQPPLGYTSDTGWGCMLRSAQMILAEALQRHLGGKWRYIQEEVEDEETMVITAEHRKLLRWFIDAPKFFSFYSIHRMSECGRRYGKNAGEWYGPTTVAWVLRDLVEAHRTLKKETKESEEFVLLSGGQQQLTMLVADQGTIYVDDVRNLCEVENNRQTGKKENDATELEGNDPLLRPGVLPVWSTALFLLIPVRLGLNYINPDYIPALLKILKFPQCVGMIGGKPSHSLFFIGSQDTRLLYLDPHTVHDAATNENCEDTSFPDKENITTYHCNDPKLMAASEIDPSLAIGFYCKSVGDFMDLRGRIGQLEGPVFLSVMDKKPSYDFDDPEEGEDAEGEEEDDDEWYDIS</sequence>
<evidence type="ECO:0000256" key="7">
    <source>
        <dbReference type="ARBA" id="ARBA00022807"/>
    </source>
</evidence>
<name>A0A7S3PFP9_9STRA</name>
<comment type="catalytic activity">
    <reaction evidence="10">
        <text>[protein]-C-terminal L-amino acid-glycyl-phosphatidylethanolamide + H2O = [protein]-C-terminal L-amino acid-glycine + a 1,2-diacyl-sn-glycero-3-phosphoethanolamine</text>
        <dbReference type="Rhea" id="RHEA:67548"/>
        <dbReference type="Rhea" id="RHEA-COMP:17323"/>
        <dbReference type="Rhea" id="RHEA-COMP:17324"/>
        <dbReference type="ChEBI" id="CHEBI:15377"/>
        <dbReference type="ChEBI" id="CHEBI:64612"/>
        <dbReference type="ChEBI" id="CHEBI:172940"/>
        <dbReference type="ChEBI" id="CHEBI:172941"/>
    </reaction>
    <physiologicalReaction direction="left-to-right" evidence="10">
        <dbReference type="Rhea" id="RHEA:67549"/>
    </physiologicalReaction>
</comment>
<dbReference type="PANTHER" id="PTHR22624:SF49">
    <property type="entry name" value="CYSTEINE PROTEASE"/>
    <property type="match status" value="1"/>
</dbReference>
<evidence type="ECO:0000256" key="6">
    <source>
        <dbReference type="ARBA" id="ARBA00022801"/>
    </source>
</evidence>
<evidence type="ECO:0000256" key="3">
    <source>
        <dbReference type="ARBA" id="ARBA00022448"/>
    </source>
</evidence>
<evidence type="ECO:0000313" key="14">
    <source>
        <dbReference type="EMBL" id="CAE0433569.1"/>
    </source>
</evidence>
<dbReference type="InterPro" id="IPR005078">
    <property type="entry name" value="Peptidase_C54"/>
</dbReference>
<dbReference type="EMBL" id="HBIN01005399">
    <property type="protein sequence ID" value="CAE0433569.1"/>
    <property type="molecule type" value="Transcribed_RNA"/>
</dbReference>
<feature type="compositionally biased region" description="Acidic residues" evidence="12">
    <location>
        <begin position="436"/>
        <end position="460"/>
    </location>
</feature>
<comment type="subcellular location">
    <subcellularLocation>
        <location evidence="1 11">Cytoplasm</location>
    </subcellularLocation>
</comment>
<dbReference type="SUPFAM" id="SSF54001">
    <property type="entry name" value="Cysteine proteinases"/>
    <property type="match status" value="1"/>
</dbReference>
<evidence type="ECO:0000256" key="5">
    <source>
        <dbReference type="ARBA" id="ARBA00022670"/>
    </source>
</evidence>
<evidence type="ECO:0000259" key="13">
    <source>
        <dbReference type="Pfam" id="PF03416"/>
    </source>
</evidence>
<comment type="function">
    <text evidence="11">Cysteine protease that plays a key role in autophagy by mediating both proteolytic activation and delipidation of ATG8 family proteins.</text>
</comment>
<keyword evidence="6 11" id="KW-0378">Hydrolase</keyword>
<evidence type="ECO:0000256" key="2">
    <source>
        <dbReference type="ARBA" id="ARBA00010958"/>
    </source>
</evidence>
<dbReference type="AlphaFoldDB" id="A0A7S3PFP9"/>
<dbReference type="InterPro" id="IPR046792">
    <property type="entry name" value="Peptidase_C54_cat"/>
</dbReference>
<evidence type="ECO:0000256" key="11">
    <source>
        <dbReference type="RuleBase" id="RU363115"/>
    </source>
</evidence>
<keyword evidence="8 11" id="KW-0653">Protein transport</keyword>
<evidence type="ECO:0000256" key="1">
    <source>
        <dbReference type="ARBA" id="ARBA00004496"/>
    </source>
</evidence>
<keyword evidence="7" id="KW-0788">Thiol protease</keyword>
<evidence type="ECO:0000256" key="10">
    <source>
        <dbReference type="ARBA" id="ARBA00029362"/>
    </source>
</evidence>
<evidence type="ECO:0000256" key="8">
    <source>
        <dbReference type="ARBA" id="ARBA00022927"/>
    </source>
</evidence>